<name>A0A411Z5A7_9RHOB</name>
<evidence type="ECO:0000256" key="3">
    <source>
        <dbReference type="SAM" id="SignalP"/>
    </source>
</evidence>
<feature type="chain" id="PRO_5019024615" evidence="3">
    <location>
        <begin position="29"/>
        <end position="259"/>
    </location>
</feature>
<keyword evidence="5" id="KW-1185">Reference proteome</keyword>
<keyword evidence="2 3" id="KW-0732">Signal</keyword>
<gene>
    <name evidence="4" type="ORF">D1012_05290</name>
</gene>
<keyword evidence="4" id="KW-0449">Lipoprotein</keyword>
<comment type="caution">
    <text evidence="4">The sequence shown here is derived from an EMBL/GenBank/DDBJ whole genome shotgun (WGS) entry which is preliminary data.</text>
</comment>
<evidence type="ECO:0000256" key="2">
    <source>
        <dbReference type="ARBA" id="ARBA00022729"/>
    </source>
</evidence>
<evidence type="ECO:0000313" key="4">
    <source>
        <dbReference type="EMBL" id="RGP38245.1"/>
    </source>
</evidence>
<evidence type="ECO:0000256" key="1">
    <source>
        <dbReference type="ARBA" id="ARBA00010634"/>
    </source>
</evidence>
<dbReference type="AlphaFoldDB" id="A0A411Z5A7"/>
<dbReference type="GO" id="GO:0120010">
    <property type="term" value="P:intermembrane phospholipid transfer"/>
    <property type="evidence" value="ECO:0007669"/>
    <property type="project" value="TreeGrafter"/>
</dbReference>
<feature type="signal peptide" evidence="3">
    <location>
        <begin position="1"/>
        <end position="28"/>
    </location>
</feature>
<dbReference type="OrthoDB" id="9785326at2"/>
<reference evidence="4 5" key="1">
    <citation type="submission" date="2018-08" db="EMBL/GenBank/DDBJ databases">
        <title>Flavobacterium tibetense sp. nov., isolated from a wetland YonghuCo on Tibetan Plateau.</title>
        <authorList>
            <person name="Phurbu D."/>
            <person name="Lu H."/>
            <person name="Xing P."/>
        </authorList>
    </citation>
    <scope>NUCLEOTIDE SEQUENCE [LARGE SCALE GENOMIC DNA]</scope>
    <source>
        <strain evidence="4 5">DJC</strain>
    </source>
</reference>
<dbReference type="EMBL" id="QWEY01000002">
    <property type="protein sequence ID" value="RGP38245.1"/>
    <property type="molecule type" value="Genomic_DNA"/>
</dbReference>
<comment type="similarity">
    <text evidence="1">Belongs to the MlaA family.</text>
</comment>
<sequence>MISSAAASTARPALLRAASTLAALTLLAACAQKPAPAGFTDPMEVNNREIHDFNRSIDNAILRPLSSGFRKGPPGPVMQGVTNFAQNLDAPGAVVNNLLQGRPQFALQNTLRFALNTTVGIGGLFDPARAIGLEGKTTDFGETLHVWGAGEGNYVELPFLGPSTERDMVGKIVDVGLNPLRYVLPKPEKNIVPVAKVVSSLGDRARYSETVDSVLYDSADSYAQARLLYLQNRRFELGQTAGDAGDDAFEDPYEDIYGE</sequence>
<protein>
    <submittedName>
        <fullName evidence="4">VacJ family lipoprotein</fullName>
    </submittedName>
</protein>
<dbReference type="PANTHER" id="PTHR30035:SF3">
    <property type="entry name" value="INTERMEMBRANE PHOSPHOLIPID TRANSPORT SYSTEM LIPOPROTEIN MLAA"/>
    <property type="match status" value="1"/>
</dbReference>
<organism evidence="4 5">
    <name type="scientific">Pseudotabrizicola alkalilacus</name>
    <dbReference type="NCBI Taxonomy" id="2305252"/>
    <lineage>
        <taxon>Bacteria</taxon>
        <taxon>Pseudomonadati</taxon>
        <taxon>Pseudomonadota</taxon>
        <taxon>Alphaproteobacteria</taxon>
        <taxon>Rhodobacterales</taxon>
        <taxon>Paracoccaceae</taxon>
        <taxon>Pseudotabrizicola</taxon>
    </lineage>
</organism>
<dbReference type="Proteomes" id="UP000284547">
    <property type="component" value="Unassembled WGS sequence"/>
</dbReference>
<accession>A0A411Z5A7</accession>
<dbReference type="Pfam" id="PF04333">
    <property type="entry name" value="MlaA"/>
    <property type="match status" value="1"/>
</dbReference>
<dbReference type="PRINTS" id="PR01805">
    <property type="entry name" value="VACJLIPOPROT"/>
</dbReference>
<evidence type="ECO:0000313" key="5">
    <source>
        <dbReference type="Proteomes" id="UP000284547"/>
    </source>
</evidence>
<dbReference type="GO" id="GO:0016020">
    <property type="term" value="C:membrane"/>
    <property type="evidence" value="ECO:0007669"/>
    <property type="project" value="InterPro"/>
</dbReference>
<proteinExistence type="inferred from homology"/>
<dbReference type="PANTHER" id="PTHR30035">
    <property type="entry name" value="LIPOPROTEIN VACJ-RELATED"/>
    <property type="match status" value="1"/>
</dbReference>
<dbReference type="InterPro" id="IPR007428">
    <property type="entry name" value="MlaA"/>
</dbReference>